<feature type="compositionally biased region" description="Polar residues" evidence="3">
    <location>
        <begin position="1618"/>
        <end position="1649"/>
    </location>
</feature>
<dbReference type="EMBL" id="CALNXI010000417">
    <property type="protein sequence ID" value="CAH3026689.1"/>
    <property type="molecule type" value="Genomic_DNA"/>
</dbReference>
<accession>A0ABN8MAN3</accession>
<dbReference type="Proteomes" id="UP001159427">
    <property type="component" value="Unassembled WGS sequence"/>
</dbReference>
<dbReference type="PANTHER" id="PTHR46276:SF1">
    <property type="entry name" value="E3 UBIQUITIN-PROTEIN LIGASE UBR5"/>
    <property type="match status" value="1"/>
</dbReference>
<evidence type="ECO:0000256" key="2">
    <source>
        <dbReference type="PROSITE-ProRule" id="PRU00104"/>
    </source>
</evidence>
<dbReference type="PANTHER" id="PTHR46276">
    <property type="entry name" value="E3 UBIQUITIN-PROTEIN LIGASE UBR5"/>
    <property type="match status" value="1"/>
</dbReference>
<feature type="compositionally biased region" description="Basic and acidic residues" evidence="3">
    <location>
        <begin position="266"/>
        <end position="276"/>
    </location>
</feature>
<feature type="region of interest" description="Disordered" evidence="3">
    <location>
        <begin position="1060"/>
        <end position="1091"/>
    </location>
</feature>
<dbReference type="InterPro" id="IPR009091">
    <property type="entry name" value="RCC1/BLIP-II"/>
</dbReference>
<feature type="compositionally biased region" description="Polar residues" evidence="3">
    <location>
        <begin position="2255"/>
        <end position="2265"/>
    </location>
</feature>
<name>A0ABN8MAN3_9CNID</name>
<dbReference type="Gene3D" id="3.30.2410.10">
    <property type="entry name" value="Hect, E3 ligase catalytic domain"/>
    <property type="match status" value="1"/>
</dbReference>
<keyword evidence="6" id="KW-1185">Reference proteome</keyword>
<evidence type="ECO:0000259" key="4">
    <source>
        <dbReference type="PROSITE" id="PS50237"/>
    </source>
</evidence>
<organism evidence="5 6">
    <name type="scientific">Porites evermanni</name>
    <dbReference type="NCBI Taxonomy" id="104178"/>
    <lineage>
        <taxon>Eukaryota</taxon>
        <taxon>Metazoa</taxon>
        <taxon>Cnidaria</taxon>
        <taxon>Anthozoa</taxon>
        <taxon>Hexacorallia</taxon>
        <taxon>Scleractinia</taxon>
        <taxon>Fungiina</taxon>
        <taxon>Poritidae</taxon>
        <taxon>Porites</taxon>
    </lineage>
</organism>
<feature type="compositionally biased region" description="Acidic residues" evidence="3">
    <location>
        <begin position="1991"/>
        <end position="2003"/>
    </location>
</feature>
<comment type="caution">
    <text evidence="5">The sequence shown here is derived from an EMBL/GenBank/DDBJ whole genome shotgun (WGS) entry which is preliminary data.</text>
</comment>
<feature type="compositionally biased region" description="Acidic residues" evidence="3">
    <location>
        <begin position="919"/>
        <end position="932"/>
    </location>
</feature>
<reference evidence="5 6" key="1">
    <citation type="submission" date="2022-05" db="EMBL/GenBank/DDBJ databases">
        <authorList>
            <consortium name="Genoscope - CEA"/>
            <person name="William W."/>
        </authorList>
    </citation>
    <scope>NUCLEOTIDE SEQUENCE [LARGE SCALE GENOMIC DNA]</scope>
</reference>
<feature type="compositionally biased region" description="Polar residues" evidence="3">
    <location>
        <begin position="277"/>
        <end position="290"/>
    </location>
</feature>
<feature type="region of interest" description="Disordered" evidence="3">
    <location>
        <begin position="1861"/>
        <end position="2006"/>
    </location>
</feature>
<feature type="region of interest" description="Disordered" evidence="3">
    <location>
        <begin position="653"/>
        <end position="716"/>
    </location>
</feature>
<gene>
    <name evidence="5" type="ORF">PEVE_00029703</name>
</gene>
<feature type="region of interest" description="Disordered" evidence="3">
    <location>
        <begin position="1596"/>
        <end position="1649"/>
    </location>
</feature>
<dbReference type="SMART" id="SM00119">
    <property type="entry name" value="HECTc"/>
    <property type="match status" value="1"/>
</dbReference>
<dbReference type="PROSITE" id="PS50237">
    <property type="entry name" value="HECT"/>
    <property type="match status" value="1"/>
</dbReference>
<keyword evidence="1 2" id="KW-0833">Ubl conjugation pathway</keyword>
<dbReference type="SUPFAM" id="SSF50985">
    <property type="entry name" value="RCC1/BLIP-II"/>
    <property type="match status" value="1"/>
</dbReference>
<evidence type="ECO:0000313" key="5">
    <source>
        <dbReference type="EMBL" id="CAH3026689.1"/>
    </source>
</evidence>
<sequence>MADDDSESDASTNFISPRILFVRLRKDKSKDAIEDEIFKLVNKVLDESNDNGEVSEEAKNYIITLPDLSAGQILQVAVGPEFVGLLFDNGRVCRFKCVTKNLDSSKKLWNSQRSQDEPSFQVQSDEAYARQLQNQYLNNGATTSAAPRRSSAFGGPSISSSRSLSRTTFGSGTRTTQRFIPSSVPSSGMSESTTTEAQLGKFPGTSSSGGDNESRDSQANTSGQTRSSVIKTVGRNNGDHSEGNQSSSSTKSAAVSSEDQGNNKKNLKEQDSKTTHSQENSVENLAGNGTSLSSSHTSSARRSVSSPTLLQRTVFTTNFPVLRQFSAPFLFPSAGVSFPLYSNSTTGQMFGSRGSLRLEPRVVRAQLAEAGAFPRTPPTSSAQRCESRPVVTKCTSCCSDADFSYPEIGEMEWLEVENGKEVIFSHITAMHSEFLLVEKGTGILYHWSYESDMACSVAMEISSSQEPTYLPLAKPHPLGETLGLDSEEVCLLASSAVRCSLVMTSGKICTFYDKLLRESNCGDPPALIQELSHPAVVFPELQGEKILSISCSEFFTSVMTESGKVFWWGLLPAEERQNFKQKLSKATSEASHIGINEKVQLRQHFPGFPGALVYRCCEMRGPIVGRLICHESPEGSSTTVTKIRVEPLTGKIESGVQPVSDPGGSDHSNVESVSSPRGRTVEEELISSDKDVVRSSSPHTSVKRKALSSSKPTNGSETWEVKDVVFLESENKLLGTVAAIDGSHVIVKVANIIPPSDSSLRVFKVSELESVPTEGEMSEGTAGNQSMPTSSLYRGCIQHTPKCIVNSSGKLHVGNKELLSGLKPLAMATTSMGISLVTNRLSDSKAFFLGPAMEQAIDSSKVFTCSSDVNVSNNNDDGSCTVEAESVNSKEGALAPTCLISSDTQGKTVTGQKRRREEDDVDDSDDDDDDMESLPSAVTAAIEADSPLACNVHLSTHKYPMLHSTSGCEIVLLTDINRCIYPRPFGTKLLNPNIGEIPSIQSFGLGTRLGQIPGSCSPPEKVLMVFIAFQEQRLLQAVQSGIVQRIKQALQWLKQLNSSKDMGKGSKGRPKGTKKMAITGSHGQIQQETRPSGDAAVISKRVLQILHQRSSSNQNVVHICCSNPSYAEDQQADVMNLLQDGGGSSDLDSDGAKDIPIDVAGLHLLLNDSIFAKELVPMLKDRDARGYTPFMTAIQNHNLKAALYILDFVENNKGNTNPKLQCSVEEMIYPEAFSGVTPLHALAIACTENLPPSGLGNSLTVTNLPSSYTPRILLKLFQARYPSAYRATIPPVTMEGRKCYRTKTPKQRFLEKHHKVKVKKVHKKTVEGKRGSLLTPATSSINYNPWSRRYVGEGGRIPIVGNRRESLVGMVTFADPKELRQALVEMDHHMVSSEMTAPEGGLASLVQHVLRVKLTELEKEETEKLDMEVGVRGNVYNVSNVEGKAKITPKAQTADAVQDKMAAEDDKLICQLFSRLLSYPEIATARNKEGETSLAFLVNNSRWIKLSANQRLLLTKYGNLLFGQEATSPGGSRREVSTPSETSDTGKEEDQIMAEINITGIADPAMLESNLLAQLDDISSSFRSIVDTLTALERRCSTGEGQQQTASGAAEDKARSAVNGSSADGVSTDEASASGAENQSAEPNLMSFPTTSTIVTDDLSCESQPVLIQLTQCWPLVASTVLGYYPKDPSDVNMVEVPRDSSGDDQKSSSRAGPMESCALDSFVFELLSHADEAVLISFVETIVNEMNKYSECITLEAVQGVGELNSASSPREVAMTVGVKFLRSVIRQLAVHLSRSGLSYVDLRTRLGSNSSSSSGRNSQSDNLEFKRKVRMILRSFSWLAAHELVEAAEASVLPVREGVAKPQPRSTGSSISNSIPHQNGGIYPARFQCRPGIRVSGPHDSSGRGHDPLLRTAQRIQPSRPSQNVTSCRGIRLANITDGPSVVPNKKPSPSPFRVSPFGLSRSVTKRSSLLDSDSDSDEEHDILGPLDGDTDSNMDLDEPEPSSVSMATGITHDHPYAWALDGRVTGSNEGNGMPGHIHIPQLASSVISPPSIHTGNCYLTRMFARLVKETLDLMSTLSEDSGPSQQGTGSETVLPALSVDQQECKLIQDSMMSTLEKSWAWLAGVLDVVEGQLRMGKQFDTKRYLTSLQRPEDTELAMLTRTVSTIPGASPEEYLMFLLRAHNNEHKDSLPVVDMLCYEHTVYVLDALIYSMTHWPRAGKGLDRRVSISSHDGDDSSHSSSQPLQNEEGPSGQETRPSPNTTESKRRRRHSHDRERIVTFFGMDVMHTDREKFLNSLQDTVQQKFPKVPKASWEVFTHNVTVARQKSCDETNLALQKENEEESKLPTTFSALPKHDVSFPLVLMWSPDLVMARWKISVDLFSRIFLADGPGAERDSFLAARAGVAGRLARFRRAVSYLRDSVTNESQQLGPYGSVGGRVGTTLSLSIKRQKILESTLRILGEMSTFHYSNLRIKFEGEEGSGPGVNRGFFAAMANALKTDEKIPDETTTLLHEPGKLPEQSGFYAPTPFAYNETSGAAENHTKTRRLKMFTAIGRFIGLSLWFSNTVPLNFSRHVVKFLLEREVTWEDLAFFNADLFEGLSRMILDGTHPLMTPERFQATYCCHFETSVGGTTEELIPGGSQIPVTPDNICKYVRLYATKVMFGCVEDELRAMRSGLHDVIPSELMSSLTPEDFQLLVSGGTTDVDINRLRSVITFSNSNGCSADILERFKRWFWSIVQKMTPLQRQQLLYFCTGSAVLPALSDRRDPEQDLSITVEVISGNTKALPMATTCGQRMSIPLYSSKKILKRKLLQAIQCQSYGLG</sequence>
<feature type="compositionally biased region" description="Low complexity" evidence="3">
    <location>
        <begin position="141"/>
        <end position="192"/>
    </location>
</feature>
<evidence type="ECO:0000256" key="1">
    <source>
        <dbReference type="ARBA" id="ARBA00022786"/>
    </source>
</evidence>
<feature type="domain" description="HECT" evidence="4">
    <location>
        <begin position="2474"/>
        <end position="2826"/>
    </location>
</feature>
<feature type="compositionally biased region" description="Basic and acidic residues" evidence="3">
    <location>
        <begin position="679"/>
        <end position="693"/>
    </location>
</feature>
<dbReference type="Pfam" id="PF00632">
    <property type="entry name" value="HECT"/>
    <property type="match status" value="1"/>
</dbReference>
<feature type="region of interest" description="Disordered" evidence="3">
    <location>
        <begin position="1525"/>
        <end position="1550"/>
    </location>
</feature>
<dbReference type="InterPro" id="IPR035983">
    <property type="entry name" value="Hect_E3_ubiquitin_ligase"/>
</dbReference>
<evidence type="ECO:0000313" key="6">
    <source>
        <dbReference type="Proteomes" id="UP001159427"/>
    </source>
</evidence>
<feature type="region of interest" description="Disordered" evidence="3">
    <location>
        <begin position="904"/>
        <end position="932"/>
    </location>
</feature>
<feature type="compositionally biased region" description="Polar residues" evidence="3">
    <location>
        <begin position="1916"/>
        <end position="1929"/>
    </location>
</feature>
<dbReference type="SUPFAM" id="SSF56204">
    <property type="entry name" value="Hect, E3 ligase catalytic domain"/>
    <property type="match status" value="1"/>
</dbReference>
<feature type="region of interest" description="Disordered" evidence="3">
    <location>
        <begin position="141"/>
        <end position="307"/>
    </location>
</feature>
<feature type="region of interest" description="Disordered" evidence="3">
    <location>
        <begin position="2229"/>
        <end position="2276"/>
    </location>
</feature>
<feature type="region of interest" description="Disordered" evidence="3">
    <location>
        <begin position="1689"/>
        <end position="1713"/>
    </location>
</feature>
<feature type="compositionally biased region" description="Polar residues" evidence="3">
    <location>
        <begin position="707"/>
        <end position="716"/>
    </location>
</feature>
<protein>
    <recommendedName>
        <fullName evidence="4">HECT domain-containing protein</fullName>
    </recommendedName>
</protein>
<feature type="compositionally biased region" description="Basic and acidic residues" evidence="3">
    <location>
        <begin position="2229"/>
        <end position="2240"/>
    </location>
</feature>
<proteinExistence type="predicted"/>
<feature type="compositionally biased region" description="Polar residues" evidence="3">
    <location>
        <begin position="204"/>
        <end position="230"/>
    </location>
</feature>
<dbReference type="Gene3D" id="3.90.1750.10">
    <property type="entry name" value="Hect, E3 ligase catalytic domains"/>
    <property type="match status" value="1"/>
</dbReference>
<feature type="compositionally biased region" description="Polar residues" evidence="3">
    <location>
        <begin position="666"/>
        <end position="677"/>
    </location>
</feature>
<feature type="active site" description="Glycyl thioester intermediate" evidence="2">
    <location>
        <position position="2795"/>
    </location>
</feature>
<feature type="compositionally biased region" description="Basic and acidic residues" evidence="3">
    <location>
        <begin position="1697"/>
        <end position="1708"/>
    </location>
</feature>
<feature type="compositionally biased region" description="Polar residues" evidence="3">
    <location>
        <begin position="1866"/>
        <end position="1879"/>
    </location>
</feature>
<feature type="compositionally biased region" description="Low complexity" evidence="3">
    <location>
        <begin position="246"/>
        <end position="257"/>
    </location>
</feature>
<feature type="compositionally biased region" description="Polar residues" evidence="3">
    <location>
        <begin position="1081"/>
        <end position="1090"/>
    </location>
</feature>
<feature type="compositionally biased region" description="Low complexity" evidence="3">
    <location>
        <begin position="291"/>
        <end position="306"/>
    </location>
</feature>
<dbReference type="Gene3D" id="3.30.2160.10">
    <property type="entry name" value="Hect, E3 ligase catalytic domain"/>
    <property type="match status" value="1"/>
</dbReference>
<evidence type="ECO:0000256" key="3">
    <source>
        <dbReference type="SAM" id="MobiDB-lite"/>
    </source>
</evidence>
<dbReference type="InterPro" id="IPR000569">
    <property type="entry name" value="HECT_dom"/>
</dbReference>